<reference evidence="2" key="1">
    <citation type="submission" date="2021-03" db="EMBL/GenBank/DDBJ databases">
        <title>Chromosome level genome of the anhydrobiotic midge Polypedilum vanderplanki.</title>
        <authorList>
            <person name="Yoshida Y."/>
            <person name="Kikawada T."/>
            <person name="Gusev O."/>
        </authorList>
    </citation>
    <scope>NUCLEOTIDE SEQUENCE</scope>
    <source>
        <strain evidence="2">NIAS01</strain>
        <tissue evidence="2">Whole body or cell culture</tissue>
    </source>
</reference>
<feature type="compositionally biased region" description="Low complexity" evidence="1">
    <location>
        <begin position="83"/>
        <end position="92"/>
    </location>
</feature>
<feature type="region of interest" description="Disordered" evidence="1">
    <location>
        <begin position="72"/>
        <end position="96"/>
    </location>
</feature>
<dbReference type="AlphaFoldDB" id="A0A9J6CJD6"/>
<keyword evidence="3" id="KW-1185">Reference proteome</keyword>
<evidence type="ECO:0000256" key="1">
    <source>
        <dbReference type="SAM" id="MobiDB-lite"/>
    </source>
</evidence>
<name>A0A9J6CJD6_POLVA</name>
<organism evidence="2 3">
    <name type="scientific">Polypedilum vanderplanki</name>
    <name type="common">Sleeping chironomid midge</name>
    <dbReference type="NCBI Taxonomy" id="319348"/>
    <lineage>
        <taxon>Eukaryota</taxon>
        <taxon>Metazoa</taxon>
        <taxon>Ecdysozoa</taxon>
        <taxon>Arthropoda</taxon>
        <taxon>Hexapoda</taxon>
        <taxon>Insecta</taxon>
        <taxon>Pterygota</taxon>
        <taxon>Neoptera</taxon>
        <taxon>Endopterygota</taxon>
        <taxon>Diptera</taxon>
        <taxon>Nematocera</taxon>
        <taxon>Chironomoidea</taxon>
        <taxon>Chironomidae</taxon>
        <taxon>Chironominae</taxon>
        <taxon>Polypedilum</taxon>
        <taxon>Polypedilum</taxon>
    </lineage>
</organism>
<comment type="caution">
    <text evidence="2">The sequence shown here is derived from an EMBL/GenBank/DDBJ whole genome shotgun (WGS) entry which is preliminary data.</text>
</comment>
<evidence type="ECO:0000313" key="3">
    <source>
        <dbReference type="Proteomes" id="UP001107558"/>
    </source>
</evidence>
<proteinExistence type="predicted"/>
<gene>
    <name evidence="2" type="ORF">PVAND_011382</name>
</gene>
<accession>A0A9J6CJD6</accession>
<dbReference type="EMBL" id="JADBJN010000001">
    <property type="protein sequence ID" value="KAG5681983.1"/>
    <property type="molecule type" value="Genomic_DNA"/>
</dbReference>
<dbReference type="Proteomes" id="UP001107558">
    <property type="component" value="Chromosome 1"/>
</dbReference>
<evidence type="ECO:0000313" key="2">
    <source>
        <dbReference type="EMBL" id="KAG5681983.1"/>
    </source>
</evidence>
<sequence length="388" mass="44038">MSSNNDKRRTSILKKRKSVDDETMEVTVNKIQKKTQFSQKNQVKEFRECSERLTIWGNSYETLDVSKFDTGSYDSNHKSNNDIIQNSKSSQNESEKENIIIHSDVSSRLEQNVSTNSSHNSVELTLFVDSNEEKRMKKYGTENLNITSLAFDTSSSSSKILSPRKMVFNNKSNVSVVIKDKVYIEPSAQENSVSFITEPNECPNSEHEASNKPYALKTNVNKLSITDSNFKPKTVSMPVNKKTHSLLIASPSNKPKDPNDDLFKLIVSDTPSKNLCCLGKSCTPTRSESKVIFTAQRSTSIARKSINLLEEFETIEKNKIEKFTSARKTIFHNDSIQTDKNFNQKIIFGKTHMHLQTDQDKIPSIKIECYDDNEKANDESSELTENNV</sequence>
<protein>
    <submittedName>
        <fullName evidence="2">Uncharacterized protein</fullName>
    </submittedName>
</protein>
<feature type="region of interest" description="Disordered" evidence="1">
    <location>
        <begin position="1"/>
        <end position="20"/>
    </location>
</feature>
<dbReference type="OrthoDB" id="7762739at2759"/>